<dbReference type="SMART" id="SM00857">
    <property type="entry name" value="Resolvase"/>
    <property type="match status" value="1"/>
</dbReference>
<comment type="caution">
    <text evidence="4">The sequence shown here is derived from an EMBL/GenBank/DDBJ whole genome shotgun (WGS) entry which is preliminary data.</text>
</comment>
<gene>
    <name evidence="4" type="ORF">GCM10008955_35970</name>
</gene>
<evidence type="ECO:0000313" key="5">
    <source>
        <dbReference type="Proteomes" id="UP000647587"/>
    </source>
</evidence>
<dbReference type="InterPro" id="IPR036162">
    <property type="entry name" value="Resolvase-like_N_sf"/>
</dbReference>
<evidence type="ECO:0000313" key="4">
    <source>
        <dbReference type="EMBL" id="GGK38931.1"/>
    </source>
</evidence>
<keyword evidence="5" id="KW-1185">Reference proteome</keyword>
<feature type="domain" description="Resolvase/invertase-type recombinase catalytic" evidence="3">
    <location>
        <begin position="43"/>
        <end position="180"/>
    </location>
</feature>
<accession>A0ABQ2F0K3</accession>
<proteinExistence type="predicted"/>
<dbReference type="SUPFAM" id="SSF53041">
    <property type="entry name" value="Resolvase-like"/>
    <property type="match status" value="1"/>
</dbReference>
<dbReference type="InterPro" id="IPR011109">
    <property type="entry name" value="DNA_bind_recombinase_dom"/>
</dbReference>
<dbReference type="PANTHER" id="PTHR30461">
    <property type="entry name" value="DNA-INVERTASE FROM LAMBDOID PROPHAGE"/>
    <property type="match status" value="1"/>
</dbReference>
<evidence type="ECO:0000259" key="3">
    <source>
        <dbReference type="PROSITE" id="PS51736"/>
    </source>
</evidence>
<evidence type="ECO:0000256" key="1">
    <source>
        <dbReference type="ARBA" id="ARBA00023125"/>
    </source>
</evidence>
<name>A0ABQ2F0K3_9DEIO</name>
<dbReference type="Pfam" id="PF00239">
    <property type="entry name" value="Resolvase"/>
    <property type="match status" value="1"/>
</dbReference>
<dbReference type="Gene3D" id="3.40.50.1390">
    <property type="entry name" value="Resolvase, N-terminal catalytic domain"/>
    <property type="match status" value="1"/>
</dbReference>
<dbReference type="PROSITE" id="PS51736">
    <property type="entry name" value="RECOMBINASES_3"/>
    <property type="match status" value="1"/>
</dbReference>
<keyword evidence="1" id="KW-0238">DNA-binding</keyword>
<sequence>MQVVAAEGERDESPDHLVKVHDRTLKDLYNAHMATRRLTPGTPVVTYIRVSDLKQGRSGLGLDAQHTAVNAFVRSYDLTIIDEYREIETGTNKRTRPQLQKALERTHQGGAVLLIAKLDRLARNVHFVSGLMESRVPFVAVDMPDVDDLTIHILAAVAEQEAKMISRRTKDALRAAKARGKVLGRPENLTVEARRRGAQRRFQGAVDAYAPVAGYIALMRRNGETLRAIAEVLNSEGKRTCQGKRWTAVQVRNVLLRHTS</sequence>
<dbReference type="EMBL" id="BMPP01000019">
    <property type="protein sequence ID" value="GGK38931.1"/>
    <property type="molecule type" value="Genomic_DNA"/>
</dbReference>
<protein>
    <submittedName>
        <fullName evidence="4">Resolvase</fullName>
    </submittedName>
</protein>
<dbReference type="Pfam" id="PF07508">
    <property type="entry name" value="Recombinase"/>
    <property type="match status" value="1"/>
</dbReference>
<dbReference type="PANTHER" id="PTHR30461:SF2">
    <property type="entry name" value="SERINE RECOMBINASE PINE-RELATED"/>
    <property type="match status" value="1"/>
</dbReference>
<dbReference type="InterPro" id="IPR006119">
    <property type="entry name" value="Resolv_N"/>
</dbReference>
<dbReference type="CDD" id="cd00338">
    <property type="entry name" value="Ser_Recombinase"/>
    <property type="match status" value="1"/>
</dbReference>
<evidence type="ECO:0000256" key="2">
    <source>
        <dbReference type="ARBA" id="ARBA00023172"/>
    </source>
</evidence>
<organism evidence="4 5">
    <name type="scientific">Deinococcus malanensis</name>
    <dbReference type="NCBI Taxonomy" id="1706855"/>
    <lineage>
        <taxon>Bacteria</taxon>
        <taxon>Thermotogati</taxon>
        <taxon>Deinococcota</taxon>
        <taxon>Deinococci</taxon>
        <taxon>Deinococcales</taxon>
        <taxon>Deinococcaceae</taxon>
        <taxon>Deinococcus</taxon>
    </lineage>
</organism>
<reference evidence="5" key="1">
    <citation type="journal article" date="2019" name="Int. J. Syst. Evol. Microbiol.">
        <title>The Global Catalogue of Microorganisms (GCM) 10K type strain sequencing project: providing services to taxonomists for standard genome sequencing and annotation.</title>
        <authorList>
            <consortium name="The Broad Institute Genomics Platform"/>
            <consortium name="The Broad Institute Genome Sequencing Center for Infectious Disease"/>
            <person name="Wu L."/>
            <person name="Ma J."/>
        </authorList>
    </citation>
    <scope>NUCLEOTIDE SEQUENCE [LARGE SCALE GENOMIC DNA]</scope>
    <source>
        <strain evidence="5">JCM 30331</strain>
    </source>
</reference>
<dbReference type="InterPro" id="IPR050639">
    <property type="entry name" value="SSR_resolvase"/>
</dbReference>
<dbReference type="Proteomes" id="UP000647587">
    <property type="component" value="Unassembled WGS sequence"/>
</dbReference>
<keyword evidence="2" id="KW-0233">DNA recombination</keyword>